<accession>A0A1H8GTC4</accession>
<dbReference type="AlphaFoldDB" id="A0A1H8GTC4"/>
<dbReference type="Gene3D" id="2.115.10.10">
    <property type="entry name" value="Tachylectin 2"/>
    <property type="match status" value="1"/>
</dbReference>
<name>A0A1H8GTC4_9ACTN</name>
<feature type="chain" id="PRO_5010201988" evidence="2">
    <location>
        <begin position="34"/>
        <end position="566"/>
    </location>
</feature>
<dbReference type="InterPro" id="IPR028994">
    <property type="entry name" value="Integrin_alpha_N"/>
</dbReference>
<evidence type="ECO:0000256" key="2">
    <source>
        <dbReference type="SAM" id="SignalP"/>
    </source>
</evidence>
<dbReference type="Pfam" id="PF13517">
    <property type="entry name" value="FG-GAP_3"/>
    <property type="match status" value="1"/>
</dbReference>
<dbReference type="InterPro" id="IPR013517">
    <property type="entry name" value="FG-GAP"/>
</dbReference>
<keyword evidence="4" id="KW-1185">Reference proteome</keyword>
<dbReference type="OrthoDB" id="3919299at2"/>
<dbReference type="PANTHER" id="PTHR46580:SF4">
    <property type="entry name" value="ATP_GTP-BINDING PROTEIN"/>
    <property type="match status" value="1"/>
</dbReference>
<gene>
    <name evidence="3" type="ORF">SAMN05216267_1005242</name>
</gene>
<dbReference type="STRING" id="310780.SAMN05216267_1005242"/>
<keyword evidence="1 2" id="KW-0732">Signal</keyword>
<protein>
    <submittedName>
        <fullName evidence="3">Repeat domain-containing protein</fullName>
    </submittedName>
</protein>
<reference evidence="3 4" key="1">
    <citation type="submission" date="2016-10" db="EMBL/GenBank/DDBJ databases">
        <authorList>
            <person name="de Groot N.N."/>
        </authorList>
    </citation>
    <scope>NUCLEOTIDE SEQUENCE [LARGE SCALE GENOMIC DNA]</scope>
    <source>
        <strain evidence="3 4">CGMCC 4.2026</strain>
    </source>
</reference>
<evidence type="ECO:0000313" key="4">
    <source>
        <dbReference type="Proteomes" id="UP000181951"/>
    </source>
</evidence>
<dbReference type="SUPFAM" id="SSF69318">
    <property type="entry name" value="Integrin alpha N-terminal domain"/>
    <property type="match status" value="1"/>
</dbReference>
<organism evidence="3 4">
    <name type="scientific">Actinacidiphila rubida</name>
    <dbReference type="NCBI Taxonomy" id="310780"/>
    <lineage>
        <taxon>Bacteria</taxon>
        <taxon>Bacillati</taxon>
        <taxon>Actinomycetota</taxon>
        <taxon>Actinomycetes</taxon>
        <taxon>Kitasatosporales</taxon>
        <taxon>Streptomycetaceae</taxon>
        <taxon>Actinacidiphila</taxon>
    </lineage>
</organism>
<dbReference type="EMBL" id="FODD01000005">
    <property type="protein sequence ID" value="SEN46528.1"/>
    <property type="molecule type" value="Genomic_DNA"/>
</dbReference>
<dbReference type="RefSeq" id="WP_069466387.1">
    <property type="nucleotide sequence ID" value="NZ_FODD01000005.1"/>
</dbReference>
<evidence type="ECO:0000313" key="3">
    <source>
        <dbReference type="EMBL" id="SEN46528.1"/>
    </source>
</evidence>
<evidence type="ECO:0000256" key="1">
    <source>
        <dbReference type="ARBA" id="ARBA00022729"/>
    </source>
</evidence>
<dbReference type="Proteomes" id="UP000181951">
    <property type="component" value="Unassembled WGS sequence"/>
</dbReference>
<dbReference type="PANTHER" id="PTHR46580">
    <property type="entry name" value="SENSOR KINASE-RELATED"/>
    <property type="match status" value="1"/>
</dbReference>
<feature type="signal peptide" evidence="2">
    <location>
        <begin position="1"/>
        <end position="33"/>
    </location>
</feature>
<sequence length="566" mass="58478">MPRQSRALRLTAACAVTAALAAGTLAGAGNASAASPFLPYVRDQTLGPGYSSEVTGGAGGIADGTAVYVFSKNPLTDATWAGGGLPTGLSASISGTTCTAYSGTPGVYTCPVTEDNPLDSPSVKAATSAANHTTAYVGAAYAARGTSLATAIKAAEMAGTAAPSEDGQTAAVITVLTPDEVAKSTVQLTTPDVPLSSSTVHTVHVHAADPAHLDVTLEPSLDERWMDQNEVDVDVTAVDGGPAGACTHTTGSLGGAWCDLPAGDYTITYTLTSGPDVEAWKLVADATLQVVDYGSSNPETTSTFQVLSPTPVTERYRIFGRASAGDVHFYDGTGTATTPFRPADYFQDGWQNYNAATALSAVTEHGTGDAVARDTGGTLWYYRGTGTHYWDIYQPRDKVGAGWNIYTSIVGARDLSGDGRADLVARDTSGTLWLYKGTSSTTAQFATRTKIGAGWNIYKTLTGAGDLTGDGKADLLATDTSGVLWLYKGTGNAAAPYAARVKVGTGWNIYTVLLAPGDLSSDGKTDLVARDSAGTLWLYQGTGNATTPYSARTKIGAGWNTYNLMF</sequence>
<proteinExistence type="predicted"/>